<dbReference type="SUPFAM" id="SSF82185">
    <property type="entry name" value="Histone H3 K4-specific methyltransferase SET7/9 N-terminal domain"/>
    <property type="match status" value="1"/>
</dbReference>
<dbReference type="PANTHER" id="PTHR23084">
    <property type="entry name" value="PHOSPHATIDYLINOSITOL-4-PHOSPHATE 5-KINASE RELATED"/>
    <property type="match status" value="1"/>
</dbReference>
<dbReference type="PROSITE" id="PS50181">
    <property type="entry name" value="FBOX"/>
    <property type="match status" value="1"/>
</dbReference>
<proteinExistence type="predicted"/>
<protein>
    <submittedName>
        <fullName evidence="3">F-box domain containing protein</fullName>
    </submittedName>
</protein>
<keyword evidence="1" id="KW-0677">Repeat</keyword>
<feature type="domain" description="F-box" evidence="2">
    <location>
        <begin position="4"/>
        <end position="50"/>
    </location>
</feature>
<dbReference type="SMART" id="SM00256">
    <property type="entry name" value="FBOX"/>
    <property type="match status" value="1"/>
</dbReference>
<evidence type="ECO:0000313" key="3">
    <source>
        <dbReference type="EMBL" id="AVK75515.1"/>
    </source>
</evidence>
<dbReference type="PANTHER" id="PTHR23084:SF263">
    <property type="entry name" value="MORN REPEAT-CONTAINING PROTEIN 1"/>
    <property type="match status" value="1"/>
</dbReference>
<dbReference type="KEGG" id="vg:36843550"/>
<dbReference type="InterPro" id="IPR036047">
    <property type="entry name" value="F-box-like_dom_sf"/>
</dbReference>
<sequence length="736" mass="80069">MDQRWHLSALPDELLVMVAAGLDAVSLGKAACTCRTLARICMDPRPWRALCAAWGILGAPLYAAIVRGEVVVTSDPDDRWRWLCVLAIAGVDQRFAWHGGTLGGSRERAPGLPAVHECSVHGWFDAAHRIQGFGVEAADHLSTPTENARWYAGTWEDGLWHGHGVRRTYGSTMTCQWRRGMAHGPGESVDVSGQCSYVGAWKGGARHGRGVATCRISHIQCAGGWVAGRNQGWCVFSKLGDQTPSSGLCYECDFTWGTTVDWAMIGDPRVRSVGLWCRNDRDTGKRTRIEYVDGSVFEQPCRAPSVSYATMPTGRGVLTLVDGTRLACDTWDRGSPTGTVTRTRPGSPLACAEWWSEWNLWGCDLVCCIDKTLGPVSRDTAILSKRTTYETLCICLESPCTAGTTDPATSLPWSGSRSPTNVIYYPDPAHAPDDFVRFVRLLGARLLPWTDAMVDYALEPTGPLASDGGPLFDHALKEPLERPLSQRTHTGRPSEVHCRLTHTSVPVAKCVITRGGSLMWNRAAKAWLRTLGRCMGVDEEPPPHWATFPECRTLRFDPAWTAAGLAPTEVAYVAKRSFGAVRNVYAPVERRPYDDICWYDVGGAWHAMVTAVLVADCRARAATPYDHFKTAMAIASGRPGFHAAALTGVDLIGITFAEGTSFCASVFTRCRFLGCTFERCLYIGTEFIDCTFVDCTVGGVPDAVLGGPHGRATGDVSVVARATARYGASFLVPLPL</sequence>
<name>A0A2U7UAV6_9VIRU</name>
<evidence type="ECO:0000259" key="2">
    <source>
        <dbReference type="PROSITE" id="PS50181"/>
    </source>
</evidence>
<accession>A0A2U7UAV6</accession>
<evidence type="ECO:0000256" key="1">
    <source>
        <dbReference type="ARBA" id="ARBA00022737"/>
    </source>
</evidence>
<dbReference type="EMBL" id="MG011689">
    <property type="protein sequence ID" value="AVK75515.1"/>
    <property type="molecule type" value="Genomic_DNA"/>
</dbReference>
<organism evidence="3">
    <name type="scientific">Pandoravirus quercus</name>
    <dbReference type="NCBI Taxonomy" id="2107709"/>
    <lineage>
        <taxon>Viruses</taxon>
        <taxon>Pandoravirus</taxon>
    </lineage>
</organism>
<dbReference type="RefSeq" id="YP_009483784.1">
    <property type="nucleotide sequence ID" value="NC_037667.1"/>
</dbReference>
<dbReference type="GeneID" id="36843550"/>
<dbReference type="InterPro" id="IPR003409">
    <property type="entry name" value="MORN"/>
</dbReference>
<dbReference type="SUPFAM" id="SSF81383">
    <property type="entry name" value="F-box domain"/>
    <property type="match status" value="1"/>
</dbReference>
<dbReference type="Pfam" id="PF12937">
    <property type="entry name" value="F-box-like"/>
    <property type="match status" value="1"/>
</dbReference>
<dbReference type="Gene3D" id="2.160.20.80">
    <property type="entry name" value="E3 ubiquitin-protein ligase SopA"/>
    <property type="match status" value="1"/>
</dbReference>
<gene>
    <name evidence="3" type="ORF">pqer_cds_1093</name>
</gene>
<dbReference type="InterPro" id="IPR001810">
    <property type="entry name" value="F-box_dom"/>
</dbReference>
<reference evidence="3" key="1">
    <citation type="journal article" date="2018" name="Nat. Commun.">
        <title>Diversity and evolution of the emerging Pandoraviridae family.</title>
        <authorList>
            <person name="Legendre M."/>
            <person name="Fabre E."/>
            <person name="Poirot O."/>
            <person name="Jeudy S."/>
            <person name="Lartigue A."/>
            <person name="Alempic J.M."/>
            <person name="Beucher L."/>
            <person name="Philippe N."/>
            <person name="Bertaux L."/>
            <person name="Christo-Foroux E."/>
            <person name="Labadie K."/>
            <person name="Coute Y."/>
            <person name="Abergel C."/>
            <person name="Claverie J.M."/>
        </authorList>
    </citation>
    <scope>NUCLEOTIDE SEQUENCE [LARGE SCALE GENOMIC DNA]</scope>
    <source>
        <strain evidence="3">Quercus</strain>
    </source>
</reference>
<dbReference type="Proteomes" id="UP000248852">
    <property type="component" value="Segment"/>
</dbReference>
<dbReference type="SUPFAM" id="SSF141571">
    <property type="entry name" value="Pentapeptide repeat-like"/>
    <property type="match status" value="1"/>
</dbReference>
<dbReference type="Pfam" id="PF02493">
    <property type="entry name" value="MORN"/>
    <property type="match status" value="3"/>
</dbReference>
<dbReference type="Gene3D" id="1.20.1280.50">
    <property type="match status" value="1"/>
</dbReference>